<evidence type="ECO:0000256" key="1">
    <source>
        <dbReference type="ARBA" id="ARBA00004496"/>
    </source>
</evidence>
<dbReference type="NCBIfam" id="NF000582">
    <property type="entry name" value="PRK00006.1"/>
    <property type="match status" value="1"/>
</dbReference>
<organism evidence="11 12">
    <name type="scientific">Neisseria sicca ATCC 29256</name>
    <dbReference type="NCBI Taxonomy" id="547045"/>
    <lineage>
        <taxon>Bacteria</taxon>
        <taxon>Pseudomonadati</taxon>
        <taxon>Pseudomonadota</taxon>
        <taxon>Betaproteobacteria</taxon>
        <taxon>Neisseriales</taxon>
        <taxon>Neisseriaceae</taxon>
        <taxon>Neisseria</taxon>
    </lineage>
</organism>
<evidence type="ECO:0000313" key="12">
    <source>
        <dbReference type="Proteomes" id="UP000005365"/>
    </source>
</evidence>
<comment type="subcellular location">
    <subcellularLocation>
        <location evidence="1 9">Cytoplasm</location>
    </subcellularLocation>
</comment>
<evidence type="ECO:0000256" key="6">
    <source>
        <dbReference type="ARBA" id="ARBA00023098"/>
    </source>
</evidence>
<keyword evidence="7 9" id="KW-0456">Lyase</keyword>
<evidence type="ECO:0000256" key="10">
    <source>
        <dbReference type="SAM" id="MobiDB-lite"/>
    </source>
</evidence>
<dbReference type="InterPro" id="IPR010084">
    <property type="entry name" value="FabZ"/>
</dbReference>
<dbReference type="GO" id="GO:0005737">
    <property type="term" value="C:cytoplasm"/>
    <property type="evidence" value="ECO:0007669"/>
    <property type="project" value="UniProtKB-SubCell"/>
</dbReference>
<dbReference type="PANTHER" id="PTHR30272:SF1">
    <property type="entry name" value="3-HYDROXYACYL-[ACYL-CARRIER-PROTEIN] DEHYDRATASE"/>
    <property type="match status" value="1"/>
</dbReference>
<sequence>MRFKSQQSGKACRFKAPAMKPPSQPEIPRNTTNMDVQLPIEAKDIQKLIPHRYPFLQLDRITAFESMKTLTAIKNVTMNEPQFQGHFPDLPVMPGVLIIEAMAQACGTLAILSEGGRKENEFFFFAGIDEARFKRQVIPGDQLVFEVELLTNKRGIGKFSAVAKVDGQVAVEAIIMCAKRVV</sequence>
<evidence type="ECO:0000256" key="9">
    <source>
        <dbReference type="HAMAP-Rule" id="MF_00406"/>
    </source>
</evidence>
<evidence type="ECO:0000256" key="8">
    <source>
        <dbReference type="ARBA" id="ARBA00025049"/>
    </source>
</evidence>
<evidence type="ECO:0000256" key="5">
    <source>
        <dbReference type="ARBA" id="ARBA00022556"/>
    </source>
</evidence>
<dbReference type="GO" id="GO:0006633">
    <property type="term" value="P:fatty acid biosynthetic process"/>
    <property type="evidence" value="ECO:0007669"/>
    <property type="project" value="UniProtKB-UniRule"/>
</dbReference>
<dbReference type="eggNOG" id="COG0764">
    <property type="taxonomic scope" value="Bacteria"/>
</dbReference>
<reference evidence="11" key="1">
    <citation type="submission" date="2009-07" db="EMBL/GenBank/DDBJ databases">
        <authorList>
            <person name="Weinstock G."/>
            <person name="Sodergren E."/>
            <person name="Clifton S."/>
            <person name="Fulton L."/>
            <person name="Fulton B."/>
            <person name="Courtney L."/>
            <person name="Fronick C."/>
            <person name="Harrison M."/>
            <person name="Strong C."/>
            <person name="Farmer C."/>
            <person name="Delahaunty K."/>
            <person name="Markovic C."/>
            <person name="Hall O."/>
            <person name="Minx P."/>
            <person name="Tomlinson C."/>
            <person name="Mitreva M."/>
            <person name="Nelson J."/>
            <person name="Hou S."/>
            <person name="Wollam A."/>
            <person name="Pepin K.H."/>
            <person name="Johnson M."/>
            <person name="Bhonagiri V."/>
            <person name="Nash W.E."/>
            <person name="Warren W."/>
            <person name="Chinwalla A."/>
            <person name="Mardis E.R."/>
            <person name="Wilson R.K."/>
        </authorList>
    </citation>
    <scope>NUCLEOTIDE SEQUENCE [LARGE SCALE GENOMIC DNA]</scope>
    <source>
        <strain evidence="11">ATCC 29256</strain>
    </source>
</reference>
<dbReference type="Gene3D" id="3.10.129.10">
    <property type="entry name" value="Hotdog Thioesterase"/>
    <property type="match status" value="1"/>
</dbReference>
<dbReference type="Proteomes" id="UP000005365">
    <property type="component" value="Unassembled WGS sequence"/>
</dbReference>
<keyword evidence="12" id="KW-1185">Reference proteome</keyword>
<evidence type="ECO:0000313" key="11">
    <source>
        <dbReference type="EMBL" id="EET44291.1"/>
    </source>
</evidence>
<proteinExistence type="inferred from homology"/>
<keyword evidence="5 9" id="KW-0441">Lipid A biosynthesis</keyword>
<dbReference type="EMBL" id="ACKO02000011">
    <property type="protein sequence ID" value="EET44291.1"/>
    <property type="molecule type" value="Genomic_DNA"/>
</dbReference>
<dbReference type="AlphaFoldDB" id="C6M663"/>
<dbReference type="FunFam" id="3.10.129.10:FF:000001">
    <property type="entry name" value="3-hydroxyacyl-[acyl-carrier-protein] dehydratase FabZ"/>
    <property type="match status" value="1"/>
</dbReference>
<name>C6M663_NEISI</name>
<comment type="caution">
    <text evidence="11">The sequence shown here is derived from an EMBL/GenBank/DDBJ whole genome shotgun (WGS) entry which is preliminary data.</text>
</comment>
<dbReference type="Pfam" id="PF07977">
    <property type="entry name" value="FabA"/>
    <property type="match status" value="1"/>
</dbReference>
<keyword evidence="4 9" id="KW-0444">Lipid biosynthesis</keyword>
<dbReference type="InterPro" id="IPR029069">
    <property type="entry name" value="HotDog_dom_sf"/>
</dbReference>
<comment type="catalytic activity">
    <reaction evidence="9">
        <text>a (3R)-hydroxyacyl-[ACP] = a (2E)-enoyl-[ACP] + H2O</text>
        <dbReference type="Rhea" id="RHEA:13097"/>
        <dbReference type="Rhea" id="RHEA-COMP:9925"/>
        <dbReference type="Rhea" id="RHEA-COMP:9945"/>
        <dbReference type="ChEBI" id="CHEBI:15377"/>
        <dbReference type="ChEBI" id="CHEBI:78784"/>
        <dbReference type="ChEBI" id="CHEBI:78827"/>
        <dbReference type="EC" id="4.2.1.59"/>
    </reaction>
</comment>
<keyword evidence="3 9" id="KW-0963">Cytoplasm</keyword>
<comment type="function">
    <text evidence="8 9">Involved in unsaturated fatty acids biosynthesis. Catalyzes the dehydration of short chain beta-hydroxyacyl-ACPs and long chain saturated and unsaturated beta-hydroxyacyl-ACPs.</text>
</comment>
<evidence type="ECO:0000256" key="7">
    <source>
        <dbReference type="ARBA" id="ARBA00023239"/>
    </source>
</evidence>
<dbReference type="GO" id="GO:0009245">
    <property type="term" value="P:lipid A biosynthetic process"/>
    <property type="evidence" value="ECO:0007669"/>
    <property type="project" value="UniProtKB-UniRule"/>
</dbReference>
<dbReference type="InterPro" id="IPR013114">
    <property type="entry name" value="FabA_FabZ"/>
</dbReference>
<dbReference type="GO" id="GO:0019171">
    <property type="term" value="F:(3R)-hydroxyacyl-[acyl-carrier-protein] dehydratase activity"/>
    <property type="evidence" value="ECO:0007669"/>
    <property type="project" value="UniProtKB-EC"/>
</dbReference>
<dbReference type="CDD" id="cd01288">
    <property type="entry name" value="FabZ"/>
    <property type="match status" value="1"/>
</dbReference>
<dbReference type="PANTHER" id="PTHR30272">
    <property type="entry name" value="3-HYDROXYACYL-[ACYL-CARRIER-PROTEIN] DEHYDRATASE"/>
    <property type="match status" value="1"/>
</dbReference>
<protein>
    <recommendedName>
        <fullName evidence="9">3-hydroxyacyl-[acyl-carrier-protein] dehydratase FabZ</fullName>
        <ecNumber evidence="9">4.2.1.59</ecNumber>
    </recommendedName>
    <alternativeName>
        <fullName evidence="9">(3R)-hydroxymyristoyl-[acyl-carrier-protein] dehydratase</fullName>
        <shortName evidence="9">(3R)-hydroxymyristoyl-ACP dehydrase</shortName>
    </alternativeName>
    <alternativeName>
        <fullName evidence="9">Beta-hydroxyacyl-ACP dehydratase</fullName>
    </alternativeName>
</protein>
<dbReference type="GO" id="GO:0016020">
    <property type="term" value="C:membrane"/>
    <property type="evidence" value="ECO:0007669"/>
    <property type="project" value="GOC"/>
</dbReference>
<evidence type="ECO:0000256" key="3">
    <source>
        <dbReference type="ARBA" id="ARBA00022490"/>
    </source>
</evidence>
<dbReference type="STRING" id="490.A6J88_02625"/>
<evidence type="ECO:0000256" key="2">
    <source>
        <dbReference type="ARBA" id="ARBA00009174"/>
    </source>
</evidence>
<feature type="region of interest" description="Disordered" evidence="10">
    <location>
        <begin position="1"/>
        <end position="31"/>
    </location>
</feature>
<dbReference type="NCBIfam" id="TIGR01750">
    <property type="entry name" value="fabZ"/>
    <property type="match status" value="1"/>
</dbReference>
<feature type="active site" evidence="9">
    <location>
        <position position="86"/>
    </location>
</feature>
<dbReference type="EC" id="4.2.1.59" evidence="9"/>
<evidence type="ECO:0000256" key="4">
    <source>
        <dbReference type="ARBA" id="ARBA00022516"/>
    </source>
</evidence>
<dbReference type="HAMAP" id="MF_00406">
    <property type="entry name" value="FabZ"/>
    <property type="match status" value="1"/>
</dbReference>
<accession>C6M663</accession>
<gene>
    <name evidence="9 11" type="primary">fabZ</name>
    <name evidence="11" type="ORF">NEISICOT_02014</name>
</gene>
<dbReference type="SUPFAM" id="SSF54637">
    <property type="entry name" value="Thioesterase/thiol ester dehydrase-isomerase"/>
    <property type="match status" value="1"/>
</dbReference>
<keyword evidence="6 9" id="KW-0443">Lipid metabolism</keyword>
<comment type="similarity">
    <text evidence="2 9">Belongs to the thioester dehydratase family. FabZ subfamily.</text>
</comment>